<name>A0ABD0L6R1_9CAEN</name>
<gene>
    <name evidence="1" type="ORF">BaRGS_00013562</name>
</gene>
<dbReference type="EMBL" id="JACVVK020000077">
    <property type="protein sequence ID" value="KAK7495152.1"/>
    <property type="molecule type" value="Genomic_DNA"/>
</dbReference>
<dbReference type="Proteomes" id="UP001519460">
    <property type="component" value="Unassembled WGS sequence"/>
</dbReference>
<proteinExistence type="predicted"/>
<keyword evidence="2" id="KW-1185">Reference proteome</keyword>
<accession>A0ABD0L6R1</accession>
<sequence>MLNVVCLAGSLLHKHPLLQTSISSFCKKHPHSFSTVQARIFRDTQEVVSARGAGLCPHSFIYMARHLGHRHTLSRTSVYRDPQDAARRSEVECLYVWILSD</sequence>
<comment type="caution">
    <text evidence="1">The sequence shown here is derived from an EMBL/GenBank/DDBJ whole genome shotgun (WGS) entry which is preliminary data.</text>
</comment>
<protein>
    <submittedName>
        <fullName evidence="1">Uncharacterized protein</fullName>
    </submittedName>
</protein>
<evidence type="ECO:0000313" key="1">
    <source>
        <dbReference type="EMBL" id="KAK7495152.1"/>
    </source>
</evidence>
<reference evidence="1 2" key="1">
    <citation type="journal article" date="2023" name="Sci. Data">
        <title>Genome assembly of the Korean intertidal mud-creeper Batillaria attramentaria.</title>
        <authorList>
            <person name="Patra A.K."/>
            <person name="Ho P.T."/>
            <person name="Jun S."/>
            <person name="Lee S.J."/>
            <person name="Kim Y."/>
            <person name="Won Y.J."/>
        </authorList>
    </citation>
    <scope>NUCLEOTIDE SEQUENCE [LARGE SCALE GENOMIC DNA]</scope>
    <source>
        <strain evidence="1">Wonlab-2016</strain>
    </source>
</reference>
<organism evidence="1 2">
    <name type="scientific">Batillaria attramentaria</name>
    <dbReference type="NCBI Taxonomy" id="370345"/>
    <lineage>
        <taxon>Eukaryota</taxon>
        <taxon>Metazoa</taxon>
        <taxon>Spiralia</taxon>
        <taxon>Lophotrochozoa</taxon>
        <taxon>Mollusca</taxon>
        <taxon>Gastropoda</taxon>
        <taxon>Caenogastropoda</taxon>
        <taxon>Sorbeoconcha</taxon>
        <taxon>Cerithioidea</taxon>
        <taxon>Batillariidae</taxon>
        <taxon>Batillaria</taxon>
    </lineage>
</organism>
<dbReference type="AlphaFoldDB" id="A0ABD0L6R1"/>
<evidence type="ECO:0000313" key="2">
    <source>
        <dbReference type="Proteomes" id="UP001519460"/>
    </source>
</evidence>